<evidence type="ECO:0000313" key="3">
    <source>
        <dbReference type="Proteomes" id="UP001501237"/>
    </source>
</evidence>
<dbReference type="EMBL" id="BAAAUV010000001">
    <property type="protein sequence ID" value="GAA3192451.1"/>
    <property type="molecule type" value="Genomic_DNA"/>
</dbReference>
<accession>A0ABP6PWJ7</accession>
<name>A0ABP6PWJ7_9ACTN</name>
<proteinExistence type="predicted"/>
<evidence type="ECO:0000256" key="1">
    <source>
        <dbReference type="SAM" id="MobiDB-lite"/>
    </source>
</evidence>
<protein>
    <submittedName>
        <fullName evidence="2">Uncharacterized protein</fullName>
    </submittedName>
</protein>
<comment type="caution">
    <text evidence="2">The sequence shown here is derived from an EMBL/GenBank/DDBJ whole genome shotgun (WGS) entry which is preliminary data.</text>
</comment>
<evidence type="ECO:0000313" key="2">
    <source>
        <dbReference type="EMBL" id="GAA3192451.1"/>
    </source>
</evidence>
<keyword evidence="3" id="KW-1185">Reference proteome</keyword>
<feature type="compositionally biased region" description="Low complexity" evidence="1">
    <location>
        <begin position="37"/>
        <end position="53"/>
    </location>
</feature>
<sequence length="82" mass="8301">MRSTAAEAENSAAGVTSREIPGLSRTASPQAGPYRGTTRTSWPAASPAPTTASPAPPSRDAFGRRDDTATLIPASCSKGVEA</sequence>
<feature type="region of interest" description="Disordered" evidence="1">
    <location>
        <begin position="1"/>
        <end position="82"/>
    </location>
</feature>
<reference evidence="3" key="1">
    <citation type="journal article" date="2019" name="Int. J. Syst. Evol. Microbiol.">
        <title>The Global Catalogue of Microorganisms (GCM) 10K type strain sequencing project: providing services to taxonomists for standard genome sequencing and annotation.</title>
        <authorList>
            <consortium name="The Broad Institute Genomics Platform"/>
            <consortium name="The Broad Institute Genome Sequencing Center for Infectious Disease"/>
            <person name="Wu L."/>
            <person name="Ma J."/>
        </authorList>
    </citation>
    <scope>NUCLEOTIDE SEQUENCE [LARGE SCALE GENOMIC DNA]</scope>
    <source>
        <strain evidence="3">JCM 9377</strain>
    </source>
</reference>
<gene>
    <name evidence="2" type="ORF">GCM10010468_01270</name>
</gene>
<dbReference type="Proteomes" id="UP001501237">
    <property type="component" value="Unassembled WGS sequence"/>
</dbReference>
<organism evidence="2 3">
    <name type="scientific">Actinocorallia longicatena</name>
    <dbReference type="NCBI Taxonomy" id="111803"/>
    <lineage>
        <taxon>Bacteria</taxon>
        <taxon>Bacillati</taxon>
        <taxon>Actinomycetota</taxon>
        <taxon>Actinomycetes</taxon>
        <taxon>Streptosporangiales</taxon>
        <taxon>Thermomonosporaceae</taxon>
        <taxon>Actinocorallia</taxon>
    </lineage>
</organism>